<feature type="transmembrane region" description="Helical" evidence="1">
    <location>
        <begin position="163"/>
        <end position="181"/>
    </location>
</feature>
<dbReference type="RefSeq" id="WP_376978317.1">
    <property type="nucleotide sequence ID" value="NZ_JBHLSV010000003.1"/>
</dbReference>
<keyword evidence="1" id="KW-1133">Transmembrane helix</keyword>
<accession>A0ABV6R7U5</accession>
<keyword evidence="3" id="KW-1185">Reference proteome</keyword>
<keyword evidence="1" id="KW-0472">Membrane</keyword>
<feature type="transmembrane region" description="Helical" evidence="1">
    <location>
        <begin position="39"/>
        <end position="70"/>
    </location>
</feature>
<feature type="transmembrane region" description="Helical" evidence="1">
    <location>
        <begin position="94"/>
        <end position="115"/>
    </location>
</feature>
<feature type="transmembrane region" description="Helical" evidence="1">
    <location>
        <begin position="12"/>
        <end position="33"/>
    </location>
</feature>
<evidence type="ECO:0000313" key="3">
    <source>
        <dbReference type="Proteomes" id="UP001589793"/>
    </source>
</evidence>
<keyword evidence="1" id="KW-0812">Transmembrane</keyword>
<proteinExistence type="predicted"/>
<feature type="transmembrane region" description="Helical" evidence="1">
    <location>
        <begin position="193"/>
        <end position="211"/>
    </location>
</feature>
<gene>
    <name evidence="2" type="ORF">ACFFF6_03685</name>
</gene>
<comment type="caution">
    <text evidence="2">The sequence shown here is derived from an EMBL/GenBank/DDBJ whole genome shotgun (WGS) entry which is preliminary data.</text>
</comment>
<feature type="transmembrane region" description="Helical" evidence="1">
    <location>
        <begin position="328"/>
        <end position="350"/>
    </location>
</feature>
<evidence type="ECO:0000256" key="1">
    <source>
        <dbReference type="SAM" id="Phobius"/>
    </source>
</evidence>
<protein>
    <submittedName>
        <fullName evidence="2">Uncharacterized protein</fullName>
    </submittedName>
</protein>
<reference evidence="2 3" key="1">
    <citation type="submission" date="2024-09" db="EMBL/GenBank/DDBJ databases">
        <authorList>
            <person name="Sun Q."/>
            <person name="Mori K."/>
        </authorList>
    </citation>
    <scope>NUCLEOTIDE SEQUENCE [LARGE SCALE GENOMIC DNA]</scope>
    <source>
        <strain evidence="2 3">CICC 10874</strain>
    </source>
</reference>
<sequence>MGTMLRTTGRTLLRHGPALAAWFLAGTLVHYVITEIAGFVGAFSATAALMILPLAILARLISLVAMFLVLRDGLRELQGIAPLPDAPAERRRTFFAALLASILPFFTVYAAQGLLREDVIGYSRRALEVQQTLLWEKAAQDIAAGGSPGVVAEAPDTVLDVPLSAWTAAAIVLALLGRWAWARWSASLPRPLALLAVYLEVVWVFLSLLVVQELVGSVTGWIDRRAALHWLEELAAMLSAHLPPLGWVLDGGRWLLDAAGPVLLVPVVWLTVAGVVYGQAIVAEKLSLQERFSAGLTRRAGEHVAQRLHDLGGQLGERFRPIGRALLLMWRAGVVLIAGYAVLYALVLLVESWLRLGVTRVLGPHELGGFWVVFDEPLSLVTPLLVEPLRIALVAAAYDATLGRLRRAQAAIPQDRAQADAGALAQAAGVEIPAAEQGVPVAGPVAPGPLMPRPGSAP</sequence>
<feature type="transmembrane region" description="Helical" evidence="1">
    <location>
        <begin position="263"/>
        <end position="283"/>
    </location>
</feature>
<dbReference type="EMBL" id="JBHLSV010000003">
    <property type="protein sequence ID" value="MFC0673054.1"/>
    <property type="molecule type" value="Genomic_DNA"/>
</dbReference>
<dbReference type="Proteomes" id="UP001589793">
    <property type="component" value="Unassembled WGS sequence"/>
</dbReference>
<evidence type="ECO:0000313" key="2">
    <source>
        <dbReference type="EMBL" id="MFC0673054.1"/>
    </source>
</evidence>
<organism evidence="2 3">
    <name type="scientific">Brachybacterium hainanense</name>
    <dbReference type="NCBI Taxonomy" id="1541174"/>
    <lineage>
        <taxon>Bacteria</taxon>
        <taxon>Bacillati</taxon>
        <taxon>Actinomycetota</taxon>
        <taxon>Actinomycetes</taxon>
        <taxon>Micrococcales</taxon>
        <taxon>Dermabacteraceae</taxon>
        <taxon>Brachybacterium</taxon>
    </lineage>
</organism>
<name>A0ABV6R7U5_9MICO</name>